<dbReference type="Pfam" id="PF06866">
    <property type="entry name" value="DUF1256"/>
    <property type="match status" value="1"/>
</dbReference>
<gene>
    <name evidence="1" type="primary">yyaC</name>
    <name evidence="1" type="ORF">ACFQ3W_12815</name>
</gene>
<comment type="caution">
    <text evidence="1">The sequence shown here is derived from an EMBL/GenBank/DDBJ whole genome shotgun (WGS) entry which is preliminary data.</text>
</comment>
<keyword evidence="1" id="KW-0378">Hydrolase</keyword>
<dbReference type="NCBIfam" id="TIGR02841">
    <property type="entry name" value="spore_YyaC"/>
    <property type="match status" value="1"/>
</dbReference>
<evidence type="ECO:0000313" key="1">
    <source>
        <dbReference type="EMBL" id="MFD1177170.1"/>
    </source>
</evidence>
<dbReference type="InterPro" id="IPR023430">
    <property type="entry name" value="Pept_HybD-like_dom_sf"/>
</dbReference>
<reference evidence="2" key="1">
    <citation type="journal article" date="2019" name="Int. J. Syst. Evol. Microbiol.">
        <title>The Global Catalogue of Microorganisms (GCM) 10K type strain sequencing project: providing services to taxonomists for standard genome sequencing and annotation.</title>
        <authorList>
            <consortium name="The Broad Institute Genomics Platform"/>
            <consortium name="The Broad Institute Genome Sequencing Center for Infectious Disease"/>
            <person name="Wu L."/>
            <person name="Ma J."/>
        </authorList>
    </citation>
    <scope>NUCLEOTIDE SEQUENCE [LARGE SCALE GENOMIC DNA]</scope>
    <source>
        <strain evidence="2">CCUG 59189</strain>
    </source>
</reference>
<dbReference type="EMBL" id="JBHTLM010000008">
    <property type="protein sequence ID" value="MFD1177170.1"/>
    <property type="molecule type" value="Genomic_DNA"/>
</dbReference>
<dbReference type="InterPro" id="IPR009665">
    <property type="entry name" value="YyaC"/>
</dbReference>
<proteinExistence type="predicted"/>
<dbReference type="Proteomes" id="UP001597262">
    <property type="component" value="Unassembled WGS sequence"/>
</dbReference>
<dbReference type="GO" id="GO:0008233">
    <property type="term" value="F:peptidase activity"/>
    <property type="evidence" value="ECO:0007669"/>
    <property type="project" value="UniProtKB-KW"/>
</dbReference>
<sequence length="177" mass="18860">MEDGKEWPAAGVERKKLNGYELADFFLNIRQKHIRDNVTFLCIGTDRSTGDALGPLVGTKLVQLGFTNVVGTLKEPCDAVNLEARMTIIPQGQVIVAIDACLGTSGSVGFYLVSGEPLQPAQSVGGSLPAVGHYSVAAVVNVKGPKPYWTLQMTSLYKVMQMADEIADAVASAFGKE</sequence>
<accession>A0ABW3RZK2</accession>
<name>A0ABW3RZK2_9BACL</name>
<keyword evidence="2" id="KW-1185">Reference proteome</keyword>
<evidence type="ECO:0000313" key="2">
    <source>
        <dbReference type="Proteomes" id="UP001597262"/>
    </source>
</evidence>
<dbReference type="RefSeq" id="WP_379319758.1">
    <property type="nucleotide sequence ID" value="NZ_JBHTLM010000008.1"/>
</dbReference>
<keyword evidence="1" id="KW-0645">Protease</keyword>
<protein>
    <submittedName>
        <fullName evidence="1">Spore protease YyaC</fullName>
    </submittedName>
</protein>
<organism evidence="1 2">
    <name type="scientific">Paenibacillus puldeungensis</name>
    <dbReference type="NCBI Taxonomy" id="696536"/>
    <lineage>
        <taxon>Bacteria</taxon>
        <taxon>Bacillati</taxon>
        <taxon>Bacillota</taxon>
        <taxon>Bacilli</taxon>
        <taxon>Bacillales</taxon>
        <taxon>Paenibacillaceae</taxon>
        <taxon>Paenibacillus</taxon>
    </lineage>
</organism>
<dbReference type="SUPFAM" id="SSF53163">
    <property type="entry name" value="HybD-like"/>
    <property type="match status" value="1"/>
</dbReference>
<dbReference type="GO" id="GO:0006508">
    <property type="term" value="P:proteolysis"/>
    <property type="evidence" value="ECO:0007669"/>
    <property type="project" value="UniProtKB-KW"/>
</dbReference>